<evidence type="ECO:0008006" key="4">
    <source>
        <dbReference type="Google" id="ProtNLM"/>
    </source>
</evidence>
<keyword evidence="3" id="KW-1185">Reference proteome</keyword>
<gene>
    <name evidence="2" type="ORF">BC781_1072</name>
</gene>
<dbReference type="Proteomes" id="UP000245535">
    <property type="component" value="Unassembled WGS sequence"/>
</dbReference>
<evidence type="ECO:0000256" key="1">
    <source>
        <dbReference type="SAM" id="SignalP"/>
    </source>
</evidence>
<dbReference type="RefSeq" id="WP_109621458.1">
    <property type="nucleotide sequence ID" value="NZ_QGDO01000007.1"/>
</dbReference>
<accession>A0A315Z4S1</accession>
<keyword evidence="1" id="KW-0732">Signal</keyword>
<feature type="chain" id="PRO_5016238193" description="Long-subunit fatty acid transport protein" evidence="1">
    <location>
        <begin position="23"/>
        <end position="389"/>
    </location>
</feature>
<sequence length="389" mass="43139">MIIKKLISLLFILILVHSSALGQVTAPKYVNEFLNIGVGARGLAMSGSMVENVNDETSSYWNPAGLLGVQSKYEIAGMYASYFAGTSNYNYVGFASKIDAVSAIGFTAIRFGVDGIPDTRYLFDADGQLNYDNVESFSSADYAFLFSYARRLPLLDDFRLGGNLKVIHRTAGYFASSWGFGLDFGVQTKWNDWLFGATLKDAVGTFNAWSINQDALEETAIETGSELASNSIEVAVPQLQIGIGRYLSIYKQRNKVKHLDAESSQKDILGVLMSLGLDGTFDGQRNTPISTELVSVAPHFGMELHYLNTIFLRGGIGNFQQVKDFDGSLSWEMQPNFGIGFSFDRWNIDYAFTNIGEVSSVGYSHIFSLKVNLERSKSYQPRYKSHEIY</sequence>
<feature type="signal peptide" evidence="1">
    <location>
        <begin position="1"/>
        <end position="22"/>
    </location>
</feature>
<name>A0A315Z4S1_SEDFL</name>
<dbReference type="Gene3D" id="2.40.160.60">
    <property type="entry name" value="Outer membrane protein transport protein (OMPP1/FadL/TodX)"/>
    <property type="match status" value="1"/>
</dbReference>
<protein>
    <recommendedName>
        <fullName evidence="4">Long-subunit fatty acid transport protein</fullName>
    </recommendedName>
</protein>
<comment type="caution">
    <text evidence="2">The sequence shown here is derived from an EMBL/GenBank/DDBJ whole genome shotgun (WGS) entry which is preliminary data.</text>
</comment>
<proteinExistence type="predicted"/>
<dbReference type="OrthoDB" id="9808507at2"/>
<evidence type="ECO:0000313" key="3">
    <source>
        <dbReference type="Proteomes" id="UP000245535"/>
    </source>
</evidence>
<dbReference type="EMBL" id="QGDO01000007">
    <property type="protein sequence ID" value="PWJ38412.1"/>
    <property type="molecule type" value="Genomic_DNA"/>
</dbReference>
<reference evidence="2 3" key="1">
    <citation type="submission" date="2018-03" db="EMBL/GenBank/DDBJ databases">
        <title>Genomic Encyclopedia of Archaeal and Bacterial Type Strains, Phase II (KMG-II): from individual species to whole genera.</title>
        <authorList>
            <person name="Goeker M."/>
        </authorList>
    </citation>
    <scope>NUCLEOTIDE SEQUENCE [LARGE SCALE GENOMIC DNA]</scope>
    <source>
        <strain evidence="2 3">DSM 28229</strain>
    </source>
</reference>
<dbReference type="AlphaFoldDB" id="A0A315Z4S1"/>
<dbReference type="NCBIfam" id="NF033709">
    <property type="entry name" value="PorV_fam"/>
    <property type="match status" value="1"/>
</dbReference>
<evidence type="ECO:0000313" key="2">
    <source>
        <dbReference type="EMBL" id="PWJ38412.1"/>
    </source>
</evidence>
<organism evidence="2 3">
    <name type="scientific">Sediminitomix flava</name>
    <dbReference type="NCBI Taxonomy" id="379075"/>
    <lineage>
        <taxon>Bacteria</taxon>
        <taxon>Pseudomonadati</taxon>
        <taxon>Bacteroidota</taxon>
        <taxon>Cytophagia</taxon>
        <taxon>Cytophagales</taxon>
        <taxon>Flammeovirgaceae</taxon>
        <taxon>Sediminitomix</taxon>
    </lineage>
</organism>